<organism evidence="3">
    <name type="scientific">bioreactor metagenome</name>
    <dbReference type="NCBI Taxonomy" id="1076179"/>
    <lineage>
        <taxon>unclassified sequences</taxon>
        <taxon>metagenomes</taxon>
        <taxon>ecological metagenomes</taxon>
    </lineage>
</organism>
<dbReference type="NCBIfam" id="TIGR00369">
    <property type="entry name" value="unchar_dom_1"/>
    <property type="match status" value="1"/>
</dbReference>
<dbReference type="GO" id="GO:0016289">
    <property type="term" value="F:acyl-CoA hydrolase activity"/>
    <property type="evidence" value="ECO:0007669"/>
    <property type="project" value="TreeGrafter"/>
</dbReference>
<accession>A0A645BDA0</accession>
<dbReference type="SUPFAM" id="SSF54637">
    <property type="entry name" value="Thioesterase/thiol ester dehydrase-isomerase"/>
    <property type="match status" value="1"/>
</dbReference>
<evidence type="ECO:0000256" key="1">
    <source>
        <dbReference type="ARBA" id="ARBA00022801"/>
    </source>
</evidence>
<proteinExistence type="predicted"/>
<gene>
    <name evidence="3" type="ORF">SDC9_109497</name>
</gene>
<dbReference type="EMBL" id="VSSQ01018962">
    <property type="protein sequence ID" value="MPM62621.1"/>
    <property type="molecule type" value="Genomic_DNA"/>
</dbReference>
<dbReference type="PANTHER" id="PTHR42856">
    <property type="entry name" value="ACYL-COENZYME A THIOESTERASE PAAI"/>
    <property type="match status" value="1"/>
</dbReference>
<keyword evidence="1" id="KW-0378">Hydrolase</keyword>
<feature type="domain" description="Thioesterase" evidence="2">
    <location>
        <begin position="46"/>
        <end position="119"/>
    </location>
</feature>
<dbReference type="InterPro" id="IPR029069">
    <property type="entry name" value="HotDog_dom_sf"/>
</dbReference>
<dbReference type="InterPro" id="IPR052723">
    <property type="entry name" value="Acyl-CoA_thioesterase_PaaI"/>
</dbReference>
<dbReference type="InterPro" id="IPR006683">
    <property type="entry name" value="Thioestr_dom"/>
</dbReference>
<dbReference type="CDD" id="cd03443">
    <property type="entry name" value="PaaI_thioesterase"/>
    <property type="match status" value="1"/>
</dbReference>
<dbReference type="PANTHER" id="PTHR42856:SF1">
    <property type="entry name" value="ACYL-COENZYME A THIOESTERASE PAAI"/>
    <property type="match status" value="1"/>
</dbReference>
<name>A0A645BDA0_9ZZZZ</name>
<comment type="caution">
    <text evidence="3">The sequence shown here is derived from an EMBL/GenBank/DDBJ whole genome shotgun (WGS) entry which is preliminary data.</text>
</comment>
<evidence type="ECO:0000313" key="3">
    <source>
        <dbReference type="EMBL" id="MPM62621.1"/>
    </source>
</evidence>
<dbReference type="InterPro" id="IPR003736">
    <property type="entry name" value="PAAI_dom"/>
</dbReference>
<evidence type="ECO:0000259" key="2">
    <source>
        <dbReference type="Pfam" id="PF03061"/>
    </source>
</evidence>
<dbReference type="AlphaFoldDB" id="A0A645BDA0"/>
<sequence length="134" mass="14455">MDYEALMSVSNEKNNFAIYNGVFLKEVSLDRAVGELSITKESLNLMGIVHGGAYFTLADVTAGAVARSNGLRHATLDSSFHFIRSAKSGTLRATGRTIHRGRTTCLVGVEVTDESGSLVAEGRFNMFCFGQPSM</sequence>
<dbReference type="Gene3D" id="3.10.129.10">
    <property type="entry name" value="Hotdog Thioesterase"/>
    <property type="match status" value="1"/>
</dbReference>
<reference evidence="3" key="1">
    <citation type="submission" date="2019-08" db="EMBL/GenBank/DDBJ databases">
        <authorList>
            <person name="Kucharzyk K."/>
            <person name="Murdoch R.W."/>
            <person name="Higgins S."/>
            <person name="Loffler F."/>
        </authorList>
    </citation>
    <scope>NUCLEOTIDE SEQUENCE</scope>
</reference>
<protein>
    <recommendedName>
        <fullName evidence="2">Thioesterase domain-containing protein</fullName>
    </recommendedName>
</protein>
<dbReference type="Pfam" id="PF03061">
    <property type="entry name" value="4HBT"/>
    <property type="match status" value="1"/>
</dbReference>